<dbReference type="InterPro" id="IPR036259">
    <property type="entry name" value="MFS_trans_sf"/>
</dbReference>
<dbReference type="AlphaFoldDB" id="A0A0E0BFS1"/>
<dbReference type="Gene3D" id="1.20.1250.20">
    <property type="entry name" value="MFS general substrate transporter like domains"/>
    <property type="match status" value="2"/>
</dbReference>
<keyword evidence="4" id="KW-1185">Reference proteome</keyword>
<keyword evidence="2" id="KW-0472">Membrane</keyword>
<dbReference type="Proteomes" id="UP000026961">
    <property type="component" value="Chromosome 11"/>
</dbReference>
<accession>A0A0E0BFS1</accession>
<dbReference type="HOGENOM" id="CLU_974469_0_0_1"/>
<dbReference type="EnsemblPlants" id="OGLUM11G03970.1">
    <property type="protein sequence ID" value="OGLUM11G03970.1"/>
    <property type="gene ID" value="OGLUM11G03970"/>
</dbReference>
<dbReference type="FunFam" id="1.20.1250.20:FF:001015">
    <property type="entry name" value="Os01g0386600 protein"/>
    <property type="match status" value="1"/>
</dbReference>
<dbReference type="PANTHER" id="PTHR11654">
    <property type="entry name" value="OLIGOPEPTIDE TRANSPORTER-RELATED"/>
    <property type="match status" value="1"/>
</dbReference>
<keyword evidence="2" id="KW-1133">Transmembrane helix</keyword>
<proteinExistence type="predicted"/>
<feature type="transmembrane region" description="Helical" evidence="2">
    <location>
        <begin position="234"/>
        <end position="253"/>
    </location>
</feature>
<reference evidence="3" key="2">
    <citation type="submission" date="2018-05" db="EMBL/GenBank/DDBJ databases">
        <title>OgluRS3 (Oryza glumaepatula Reference Sequence Version 3).</title>
        <authorList>
            <person name="Zhang J."/>
            <person name="Kudrna D."/>
            <person name="Lee S."/>
            <person name="Talag J."/>
            <person name="Welchert J."/>
            <person name="Wing R.A."/>
        </authorList>
    </citation>
    <scope>NUCLEOTIDE SEQUENCE [LARGE SCALE GENOMIC DNA]</scope>
</reference>
<evidence type="ECO:0000256" key="1">
    <source>
        <dbReference type="SAM" id="MobiDB-lite"/>
    </source>
</evidence>
<feature type="region of interest" description="Disordered" evidence="1">
    <location>
        <begin position="93"/>
        <end position="138"/>
    </location>
</feature>
<feature type="transmembrane region" description="Helical" evidence="2">
    <location>
        <begin position="169"/>
        <end position="193"/>
    </location>
</feature>
<name>A0A0E0BFS1_9ORYZ</name>
<sequence length="286" mass="31372">MILKESSSSSSSSYADFAKESRGVAWLLTFGANTRLLGPGMEKAETEQSKSYRIIRFKSKFPKPKFILVESSARKVEVVEAVDVNGHLVRRLHHGLPPTPPATRGRRSFAYPAPLHQRRRDRPPPTSPCRASAPSRGHPFTTFPSPYSCLPTMGRTARVKAQQPIREKVGWGAAAVVLAAVVAVSLAVFLAGWRHYRYRVPEGSPLTLLVRVTSHGGRAAGWFGKDLNNSRLDLFYWLLACIGIANLVFYVVVATRYSYKTVMAGGKVVDDKAGDIEWAAAAAAAY</sequence>
<dbReference type="Gramene" id="OGLUM11G03970.1">
    <property type="protein sequence ID" value="OGLUM11G03970.1"/>
    <property type="gene ID" value="OGLUM11G03970"/>
</dbReference>
<evidence type="ECO:0000313" key="3">
    <source>
        <dbReference type="EnsemblPlants" id="OGLUM11G03970.1"/>
    </source>
</evidence>
<organism evidence="3">
    <name type="scientific">Oryza glumipatula</name>
    <dbReference type="NCBI Taxonomy" id="40148"/>
    <lineage>
        <taxon>Eukaryota</taxon>
        <taxon>Viridiplantae</taxon>
        <taxon>Streptophyta</taxon>
        <taxon>Embryophyta</taxon>
        <taxon>Tracheophyta</taxon>
        <taxon>Spermatophyta</taxon>
        <taxon>Magnoliopsida</taxon>
        <taxon>Liliopsida</taxon>
        <taxon>Poales</taxon>
        <taxon>Poaceae</taxon>
        <taxon>BOP clade</taxon>
        <taxon>Oryzoideae</taxon>
        <taxon>Oryzeae</taxon>
        <taxon>Oryzinae</taxon>
        <taxon>Oryza</taxon>
    </lineage>
</organism>
<reference evidence="3" key="1">
    <citation type="submission" date="2015-04" db="UniProtKB">
        <authorList>
            <consortium name="EnsemblPlants"/>
        </authorList>
    </citation>
    <scope>IDENTIFICATION</scope>
</reference>
<protein>
    <submittedName>
        <fullName evidence="3">Uncharacterized protein</fullName>
    </submittedName>
</protein>
<evidence type="ECO:0000313" key="4">
    <source>
        <dbReference type="Proteomes" id="UP000026961"/>
    </source>
</evidence>
<dbReference type="STRING" id="40148.A0A0E0BFS1"/>
<dbReference type="eggNOG" id="KOG1237">
    <property type="taxonomic scope" value="Eukaryota"/>
</dbReference>
<evidence type="ECO:0000256" key="2">
    <source>
        <dbReference type="SAM" id="Phobius"/>
    </source>
</evidence>
<keyword evidence="2" id="KW-0812">Transmembrane</keyword>